<evidence type="ECO:0000313" key="3">
    <source>
        <dbReference type="Proteomes" id="UP000078550"/>
    </source>
</evidence>
<feature type="transmembrane region" description="Helical" evidence="1">
    <location>
        <begin position="265"/>
        <end position="286"/>
    </location>
</feature>
<keyword evidence="1" id="KW-1133">Transmembrane helix</keyword>
<proteinExistence type="predicted"/>
<evidence type="ECO:0000313" key="2">
    <source>
        <dbReference type="EMBL" id="SBT59027.1"/>
    </source>
</evidence>
<organism evidence="2 3">
    <name type="scientific">Plasmodium ovale wallikeri</name>
    <dbReference type="NCBI Taxonomy" id="864142"/>
    <lineage>
        <taxon>Eukaryota</taxon>
        <taxon>Sar</taxon>
        <taxon>Alveolata</taxon>
        <taxon>Apicomplexa</taxon>
        <taxon>Aconoidasida</taxon>
        <taxon>Haemosporida</taxon>
        <taxon>Plasmodiidae</taxon>
        <taxon>Plasmodium</taxon>
        <taxon>Plasmodium (Plasmodium)</taxon>
    </lineage>
</organism>
<reference evidence="3" key="1">
    <citation type="submission" date="2016-05" db="EMBL/GenBank/DDBJ databases">
        <authorList>
            <person name="Naeem Raeece"/>
        </authorList>
    </citation>
    <scope>NUCLEOTIDE SEQUENCE [LARGE SCALE GENOMIC DNA]</scope>
</reference>
<dbReference type="Proteomes" id="UP000078550">
    <property type="component" value="Unassembled WGS sequence"/>
</dbReference>
<dbReference type="InterPro" id="IPR008780">
    <property type="entry name" value="Plasmodium_Vir"/>
</dbReference>
<accession>A0A1A9AS27</accession>
<keyword evidence="1" id="KW-0472">Membrane</keyword>
<dbReference type="EMBL" id="FLRE01002797">
    <property type="protein sequence ID" value="SBT59027.1"/>
    <property type="molecule type" value="Genomic_DNA"/>
</dbReference>
<name>A0A1A9AS27_PLAOA</name>
<sequence>MEEWEKILNNSSKYELYNKFNEKCDHKCNYVSYCSEVDYLEKWYTGFLDVCYMFARNLINLNEILSGENNEKRCIYMNFWITDYVRKMLENKWKNNTYISYILPSFLTVENIITGASKKYNCHFDYSSNIDLNLWKERKDLHDYIENYSYIKEKIESDMHLCKIYSEYFVYIKGLHEKYKRECCNGLSDKCPNQLNLDYFCNNEILINKLECNENKVVLTASPKEVKYQVLEEHGASGRYNSAPASLHDRNQEVTGDILTNNSGYYAKLGTSISFLGIASTIFYLYKFTTFGNLIRSKVLKTKIKVNIDEDAQNLMTHELNNEDKSFYSNDYKIAYNP</sequence>
<keyword evidence="1" id="KW-0812">Transmembrane</keyword>
<gene>
    <name evidence="2" type="ORF">POVWA2_090740</name>
</gene>
<protein>
    <submittedName>
        <fullName evidence="2">PIR Superfamily Protein</fullName>
    </submittedName>
</protein>
<dbReference type="AlphaFoldDB" id="A0A1A9AS27"/>
<dbReference type="Pfam" id="PF05795">
    <property type="entry name" value="Plasmodium_Vir"/>
    <property type="match status" value="1"/>
</dbReference>
<evidence type="ECO:0000256" key="1">
    <source>
        <dbReference type="SAM" id="Phobius"/>
    </source>
</evidence>